<dbReference type="STRING" id="1081103.A0A0B2WKQ9"/>
<dbReference type="InterPro" id="IPR051706">
    <property type="entry name" value="Glycosyltransferase_domain"/>
</dbReference>
<dbReference type="AlphaFoldDB" id="A0A0B2WKQ9"/>
<dbReference type="InterPro" id="IPR029044">
    <property type="entry name" value="Nucleotide-diphossugar_trans"/>
</dbReference>
<keyword evidence="2 4" id="KW-0808">Transferase</keyword>
<dbReference type="OrthoDB" id="409543at2759"/>
<dbReference type="Pfam" id="PF04488">
    <property type="entry name" value="Gly_transf_sug"/>
    <property type="match status" value="1"/>
</dbReference>
<dbReference type="GeneID" id="63742536"/>
<evidence type="ECO:0000256" key="2">
    <source>
        <dbReference type="ARBA" id="ARBA00022679"/>
    </source>
</evidence>
<evidence type="ECO:0000313" key="4">
    <source>
        <dbReference type="EMBL" id="KHN94072.1"/>
    </source>
</evidence>
<name>A0A0B2WKQ9_METAS</name>
<dbReference type="HOGENOM" id="CLU_036369_1_0_1"/>
<accession>A0A0B2WKQ9</accession>
<evidence type="ECO:0000256" key="1">
    <source>
        <dbReference type="ARBA" id="ARBA00009003"/>
    </source>
</evidence>
<protein>
    <submittedName>
        <fullName evidence="4">Glycosyltransferase, DXD sugar-binding motif protein</fullName>
    </submittedName>
</protein>
<dbReference type="GO" id="GO:0016020">
    <property type="term" value="C:membrane"/>
    <property type="evidence" value="ECO:0007669"/>
    <property type="project" value="GOC"/>
</dbReference>
<reference evidence="4 5" key="1">
    <citation type="journal article" date="2014" name="Proc. Natl. Acad. Sci. U.S.A.">
        <title>Trajectory and genomic determinants of fungal-pathogen speciation and host adaptation.</title>
        <authorList>
            <person name="Hu X."/>
            <person name="Xiao G."/>
            <person name="Zheng P."/>
            <person name="Shang Y."/>
            <person name="Su Y."/>
            <person name="Zhang X."/>
            <person name="Liu X."/>
            <person name="Zhan S."/>
            <person name="St Leger R.J."/>
            <person name="Wang C."/>
        </authorList>
    </citation>
    <scope>NUCLEOTIDE SEQUENCE [LARGE SCALE GENOMIC DNA]</scope>
    <source>
        <strain evidence="4 5">ARSEF 1941</strain>
    </source>
</reference>
<organism evidence="4 5">
    <name type="scientific">Metarhizium album (strain ARSEF 1941)</name>
    <dbReference type="NCBI Taxonomy" id="1081103"/>
    <lineage>
        <taxon>Eukaryota</taxon>
        <taxon>Fungi</taxon>
        <taxon>Dikarya</taxon>
        <taxon>Ascomycota</taxon>
        <taxon>Pezizomycotina</taxon>
        <taxon>Sordariomycetes</taxon>
        <taxon>Hypocreomycetidae</taxon>
        <taxon>Hypocreales</taxon>
        <taxon>Clavicipitaceae</taxon>
        <taxon>Metarhizium</taxon>
    </lineage>
</organism>
<feature type="transmembrane region" description="Helical" evidence="3">
    <location>
        <begin position="302"/>
        <end position="320"/>
    </location>
</feature>
<gene>
    <name evidence="4" type="ORF">MAM_08081</name>
</gene>
<evidence type="ECO:0000313" key="5">
    <source>
        <dbReference type="Proteomes" id="UP000030816"/>
    </source>
</evidence>
<dbReference type="RefSeq" id="XP_040675138.1">
    <property type="nucleotide sequence ID" value="XM_040826879.1"/>
</dbReference>
<comment type="caution">
    <text evidence="4">The sequence shown here is derived from an EMBL/GenBank/DDBJ whole genome shotgun (WGS) entry which is preliminary data.</text>
</comment>
<evidence type="ECO:0000256" key="3">
    <source>
        <dbReference type="SAM" id="Phobius"/>
    </source>
</evidence>
<dbReference type="GO" id="GO:0000030">
    <property type="term" value="F:mannosyltransferase activity"/>
    <property type="evidence" value="ECO:0007669"/>
    <property type="project" value="TreeGrafter"/>
</dbReference>
<dbReference type="InterPro" id="IPR007577">
    <property type="entry name" value="GlycoTrfase_DXD_sugar-bd_CS"/>
</dbReference>
<comment type="similarity">
    <text evidence="1">Belongs to the glycosyltransferase 32 family.</text>
</comment>
<proteinExistence type="inferred from homology"/>
<dbReference type="PANTHER" id="PTHR32385">
    <property type="entry name" value="MANNOSYL PHOSPHORYLINOSITOL CERAMIDE SYNTHASE"/>
    <property type="match status" value="1"/>
</dbReference>
<keyword evidence="3" id="KW-0812">Transmembrane</keyword>
<dbReference type="Proteomes" id="UP000030816">
    <property type="component" value="Unassembled WGS sequence"/>
</dbReference>
<dbReference type="GO" id="GO:0051999">
    <property type="term" value="P:mannosyl-inositol phosphorylceramide biosynthetic process"/>
    <property type="evidence" value="ECO:0007669"/>
    <property type="project" value="TreeGrafter"/>
</dbReference>
<dbReference type="PANTHER" id="PTHR32385:SF15">
    <property type="entry name" value="INOSITOL PHOSPHOCERAMIDE MANNOSYLTRANSFERASE 1"/>
    <property type="match status" value="1"/>
</dbReference>
<sequence>MRAGIWRSSRRLVAVLVLSLAAIVVLHQLSFNDAFLLCGRISESIEIVEACARPDAGTTGTTGTNGSSTAAADSRIPNIVHQIWKTDNVLTYSAEASLASWRAKVEVMNYTVKLWTDKDVRRLVETEYPWLSSTYEGYALDIQRADLARLVVVHAEGGIYADLDVYPGAAEELTCLRHVGLRGIFAPTSGALGLSNHFFMAERGSEFLRWALYEAKRRGGSPSRRILLPYLRVFWSTGPLMVTSAFRQYSWMYGASDHELGVLGASYGRTVIRHAAGRSWHGVDGYVLNWVADRVRAESLRVGVYVVIAVVLLVSVLWRCRWRKGRR</sequence>
<dbReference type="SUPFAM" id="SSF53448">
    <property type="entry name" value="Nucleotide-diphospho-sugar transferases"/>
    <property type="match status" value="1"/>
</dbReference>
<dbReference type="EMBL" id="AZHE01000042">
    <property type="protein sequence ID" value="KHN94072.1"/>
    <property type="molecule type" value="Genomic_DNA"/>
</dbReference>
<keyword evidence="3" id="KW-1133">Transmembrane helix</keyword>
<dbReference type="Gene3D" id="3.90.550.20">
    <property type="match status" value="1"/>
</dbReference>
<keyword evidence="3" id="KW-0472">Membrane</keyword>
<keyword evidence="5" id="KW-1185">Reference proteome</keyword>